<feature type="signal peptide" evidence="1">
    <location>
        <begin position="1"/>
        <end position="23"/>
    </location>
</feature>
<evidence type="ECO:0000313" key="4">
    <source>
        <dbReference type="Proteomes" id="UP001605261"/>
    </source>
</evidence>
<name>A0ABW7CXY4_9GAMM</name>
<proteinExistence type="predicted"/>
<feature type="chain" id="PRO_5047070673" evidence="1">
    <location>
        <begin position="24"/>
        <end position="151"/>
    </location>
</feature>
<dbReference type="EMBL" id="JBHGCJ010000007">
    <property type="protein sequence ID" value="MFG6109735.1"/>
    <property type="molecule type" value="Genomic_DNA"/>
</dbReference>
<dbReference type="RefSeq" id="WP_394163538.1">
    <property type="nucleotide sequence ID" value="NZ_JBHGCJ010000007.1"/>
</dbReference>
<accession>A0ABW7CXY4</accession>
<comment type="caution">
    <text evidence="3">The sequence shown here is derived from an EMBL/GenBank/DDBJ whole genome shotgun (WGS) entry which is preliminary data.</text>
</comment>
<dbReference type="InterPro" id="IPR025240">
    <property type="entry name" value="DUF4189"/>
</dbReference>
<feature type="domain" description="DUF4189" evidence="2">
    <location>
        <begin position="53"/>
        <end position="147"/>
    </location>
</feature>
<reference evidence="3 4" key="1">
    <citation type="submission" date="2024-09" db="EMBL/GenBank/DDBJ databases">
        <authorList>
            <consortium name="All-Russian atlas of soil microorganisms"/>
            <consortium name="as a basis for the search for new antimicrobial producers and enzymes with unique properties"/>
            <person name="Sokolova E.A."/>
            <person name="Voronina E.N."/>
        </authorList>
    </citation>
    <scope>NUCLEOTIDE SEQUENCE [LARGE SCALE GENOMIC DNA]</scope>
    <source>
        <strain evidence="3 4">AF-22b-331.1</strain>
    </source>
</reference>
<keyword evidence="4" id="KW-1185">Reference proteome</keyword>
<evidence type="ECO:0000256" key="1">
    <source>
        <dbReference type="SAM" id="SignalP"/>
    </source>
</evidence>
<dbReference type="Proteomes" id="UP001605261">
    <property type="component" value="Unassembled WGS sequence"/>
</dbReference>
<protein>
    <submittedName>
        <fullName evidence="3">DUF4189 domain-containing protein</fullName>
    </submittedName>
</protein>
<organism evidence="3 4">
    <name type="scientific">Stenotrophomonas nematodicola</name>
    <dbReference type="NCBI Taxonomy" id="2656746"/>
    <lineage>
        <taxon>Bacteria</taxon>
        <taxon>Pseudomonadati</taxon>
        <taxon>Pseudomonadota</taxon>
        <taxon>Gammaproteobacteria</taxon>
        <taxon>Lysobacterales</taxon>
        <taxon>Lysobacteraceae</taxon>
        <taxon>Stenotrophomonas</taxon>
    </lineage>
</organism>
<gene>
    <name evidence="3" type="ORF">ACEU0G_003754</name>
</gene>
<evidence type="ECO:0000313" key="3">
    <source>
        <dbReference type="EMBL" id="MFG6109735.1"/>
    </source>
</evidence>
<evidence type="ECO:0000259" key="2">
    <source>
        <dbReference type="Pfam" id="PF13827"/>
    </source>
</evidence>
<dbReference type="Pfam" id="PF13827">
    <property type="entry name" value="DUF4189"/>
    <property type="match status" value="1"/>
</dbReference>
<keyword evidence="1" id="KW-0732">Signal</keyword>
<sequence length="151" mass="15601">MRSVLFSGAALLLVGAIQAPAGAQQPGSVEYNTVYLPGHGAGDVVATSALDRWGAIATGKGDALGFVVGARSEKEARANAIKECSSGGAESCEVEDVFINVCIAVASSPSANYWSSGSPNRNTAKALRERALKGCGEKDCRIIREGCAYEF</sequence>